<dbReference type="Proteomes" id="UP000499080">
    <property type="component" value="Unassembled WGS sequence"/>
</dbReference>
<protein>
    <recommendedName>
        <fullName evidence="1">RNase H type-1 domain-containing protein</fullName>
    </recommendedName>
</protein>
<dbReference type="InterPro" id="IPR008042">
    <property type="entry name" value="Retrotrans_Pao"/>
</dbReference>
<dbReference type="InterPro" id="IPR040676">
    <property type="entry name" value="DUF5641"/>
</dbReference>
<dbReference type="InterPro" id="IPR002156">
    <property type="entry name" value="RNaseH_domain"/>
</dbReference>
<dbReference type="Pfam" id="PF18701">
    <property type="entry name" value="DUF5641"/>
    <property type="match status" value="1"/>
</dbReference>
<dbReference type="InterPro" id="IPR036397">
    <property type="entry name" value="RNaseH_sf"/>
</dbReference>
<sequence length="700" mass="81026">MKPSDTLCNFGKKLTITNNRYECPLQWKSPKMRETLGNNFEVAKKRFANLEKRFNHDDSLFDRYNAVMKEQIQAGIIEMCSDECFIGYVMPHREVLRDSSSSTKTRIVYDASSKLDDLFYGSSTIQDAFILSSDAVSILKDANMNMRKFDTNSKELKNVWLNSNSDIETNEHSDNHLKVLGLVWNNLDDTLGIDLHSLLSKLNENECTKRNVLHTAAKLFDPSGFISPFLIRIKCLLQELWQLGIGWDEVFTGQIKENFQNWCKEIKDLQNLKIPRYYFPDQIVIDNQDTQLHIFSDASLKSFGAVAYLRYKTSKGKFQTSFVIWKSREAPIKKLTLPRLELMGAIIASRIVKHLKGIFKDIKKVFCLSDSTIVLHWIKGSASKYKQFVANRVIEIQETTDPISWKHCSGKHNPADLLTRGLASRDLITFIKWWHGPEWLRDVENLWPKVKEFKRIWNILNHPDVKNFYSYIVERAVWWGGFYEGMVRTVKTALRKTLGKSCLTVEQLLTVIIEIEGMINSRPITYVGNDTEEPTALTPAHFLLGKRITSLPSVRLRLDSNLSSRKCLIKSFNYRERLMRSFWTRWKNEYLLNLRSAHSSLVKNSSPFKVNDVILIKDDHLPRNFWKLGRIIELLPGRDGKVRVCKITSQSKFDVTLDGFASRLAAEFIIFMEFFSLILGVDQLAASRLQLDSRNLPEFL</sequence>
<dbReference type="Gene3D" id="3.30.420.10">
    <property type="entry name" value="Ribonuclease H-like superfamily/Ribonuclease H"/>
    <property type="match status" value="1"/>
</dbReference>
<dbReference type="PANTHER" id="PTHR47331">
    <property type="entry name" value="PHD-TYPE DOMAIN-CONTAINING PROTEIN"/>
    <property type="match status" value="1"/>
</dbReference>
<dbReference type="GO" id="GO:0004523">
    <property type="term" value="F:RNA-DNA hybrid ribonuclease activity"/>
    <property type="evidence" value="ECO:0007669"/>
    <property type="project" value="InterPro"/>
</dbReference>
<keyword evidence="3" id="KW-1185">Reference proteome</keyword>
<reference evidence="2 3" key="1">
    <citation type="journal article" date="2019" name="Sci. Rep.">
        <title>Orb-weaving spider Araneus ventricosus genome elucidates the spidroin gene catalogue.</title>
        <authorList>
            <person name="Kono N."/>
            <person name="Nakamura H."/>
            <person name="Ohtoshi R."/>
            <person name="Moran D.A.P."/>
            <person name="Shinohara A."/>
            <person name="Yoshida Y."/>
            <person name="Fujiwara M."/>
            <person name="Mori M."/>
            <person name="Tomita M."/>
            <person name="Arakawa K."/>
        </authorList>
    </citation>
    <scope>NUCLEOTIDE SEQUENCE [LARGE SCALE GENOMIC DNA]</scope>
</reference>
<feature type="domain" description="RNase H type-1" evidence="1">
    <location>
        <begin position="288"/>
        <end position="428"/>
    </location>
</feature>
<evidence type="ECO:0000259" key="1">
    <source>
        <dbReference type="PROSITE" id="PS50879"/>
    </source>
</evidence>
<organism evidence="2 3">
    <name type="scientific">Araneus ventricosus</name>
    <name type="common">Orbweaver spider</name>
    <name type="synonym">Epeira ventricosa</name>
    <dbReference type="NCBI Taxonomy" id="182803"/>
    <lineage>
        <taxon>Eukaryota</taxon>
        <taxon>Metazoa</taxon>
        <taxon>Ecdysozoa</taxon>
        <taxon>Arthropoda</taxon>
        <taxon>Chelicerata</taxon>
        <taxon>Arachnida</taxon>
        <taxon>Araneae</taxon>
        <taxon>Araneomorphae</taxon>
        <taxon>Entelegynae</taxon>
        <taxon>Araneoidea</taxon>
        <taxon>Araneidae</taxon>
        <taxon>Araneus</taxon>
    </lineage>
</organism>
<dbReference type="Pfam" id="PF05380">
    <property type="entry name" value="Peptidase_A17"/>
    <property type="match status" value="1"/>
</dbReference>
<dbReference type="EMBL" id="BGPR01163416">
    <property type="protein sequence ID" value="GBM04327.1"/>
    <property type="molecule type" value="Genomic_DNA"/>
</dbReference>
<name>A0A4Y2CKQ4_ARAVE</name>
<gene>
    <name evidence="2" type="ORF">AVEN_168147_1</name>
</gene>
<dbReference type="PROSITE" id="PS50879">
    <property type="entry name" value="RNASE_H_1"/>
    <property type="match status" value="1"/>
</dbReference>
<comment type="caution">
    <text evidence="2">The sequence shown here is derived from an EMBL/GenBank/DDBJ whole genome shotgun (WGS) entry which is preliminary data.</text>
</comment>
<dbReference type="AlphaFoldDB" id="A0A4Y2CKQ4"/>
<evidence type="ECO:0000313" key="2">
    <source>
        <dbReference type="EMBL" id="GBM04327.1"/>
    </source>
</evidence>
<accession>A0A4Y2CKQ4</accession>
<evidence type="ECO:0000313" key="3">
    <source>
        <dbReference type="Proteomes" id="UP000499080"/>
    </source>
</evidence>
<proteinExistence type="predicted"/>
<dbReference type="GO" id="GO:0003676">
    <property type="term" value="F:nucleic acid binding"/>
    <property type="evidence" value="ECO:0007669"/>
    <property type="project" value="InterPro"/>
</dbReference>